<reference evidence="1 2" key="1">
    <citation type="submission" date="2020-01" db="EMBL/GenBank/DDBJ databases">
        <authorList>
            <person name="Gupta K D."/>
        </authorList>
    </citation>
    <scope>NUCLEOTIDE SEQUENCE [LARGE SCALE GENOMIC DNA]</scope>
</reference>
<keyword evidence="2" id="KW-1185">Reference proteome</keyword>
<evidence type="ECO:0000313" key="1">
    <source>
        <dbReference type="EMBL" id="CAA7263475.1"/>
    </source>
</evidence>
<dbReference type="EMBL" id="CACVBS010000039">
    <property type="protein sequence ID" value="CAA7263475.1"/>
    <property type="molecule type" value="Genomic_DNA"/>
</dbReference>
<gene>
    <name evidence="1" type="ORF">AAE3_LOCUS5691</name>
</gene>
<dbReference type="OrthoDB" id="2877316at2759"/>
<name>A0A8S0VRH3_CYCAE</name>
<evidence type="ECO:0008006" key="3">
    <source>
        <dbReference type="Google" id="ProtNLM"/>
    </source>
</evidence>
<accession>A0A8S0VRH3</accession>
<evidence type="ECO:0000313" key="2">
    <source>
        <dbReference type="Proteomes" id="UP000467700"/>
    </source>
</evidence>
<comment type="caution">
    <text evidence="1">The sequence shown here is derived from an EMBL/GenBank/DDBJ whole genome shotgun (WGS) entry which is preliminary data.</text>
</comment>
<organism evidence="1 2">
    <name type="scientific">Cyclocybe aegerita</name>
    <name type="common">Black poplar mushroom</name>
    <name type="synonym">Agrocybe aegerita</name>
    <dbReference type="NCBI Taxonomy" id="1973307"/>
    <lineage>
        <taxon>Eukaryota</taxon>
        <taxon>Fungi</taxon>
        <taxon>Dikarya</taxon>
        <taxon>Basidiomycota</taxon>
        <taxon>Agaricomycotina</taxon>
        <taxon>Agaricomycetes</taxon>
        <taxon>Agaricomycetidae</taxon>
        <taxon>Agaricales</taxon>
        <taxon>Agaricineae</taxon>
        <taxon>Bolbitiaceae</taxon>
        <taxon>Cyclocybe</taxon>
    </lineage>
</organism>
<proteinExistence type="predicted"/>
<dbReference type="Proteomes" id="UP000467700">
    <property type="component" value="Unassembled WGS sequence"/>
</dbReference>
<sequence length="621" mass="68002">MKGSRVLYDVPTAAELAHAQAAIRELGDTVLAGALKGAKGNSPRHTTSRTGPLLNFEPPDSVVENTLQGEARHDDNVPLETGLLALFGKSSVHVGLGNFEGYVRVYASSVLDPGFNNAQGIFTVRILYCYADANSKRLWKRSTSLAPAAATPVARRADRQLVRKRRDLKTKRNRHHDPLVRNLPLELLSRIFVFCQPDPPTKVLRLAPISPQSSWARSVGAGGRSSKQHLDFGPLSPSTLGATIYRRMPHSSPRGSHSGGLPLTVAIWESKGSEPEEGFGEADEDIDPSGLSAALKQLQYNSSCAPRLESLRIHGFPSNDSTNHLTFNEGSPFMPSPRNVFLSSMRPDSIFIRWNLVKCVNVSYVNPADLLTIFANAANISRVHIRTLTRDRDLPLRPVVHRAVRLLHFMTSQNIDDILNNLAAPSLRRLHVMRVSPSLTSMIARSKPPLTDMTIRGNIVWDEALRLFKHTPFLSELHLIDIAVVPRTFFQRLADTSAISPLLDGRYLPALSLLRIRTTQNSFVWKDIADAFGPDPLNAAATQQPLTAFLLHMMPTSVINVPDSGSDEASPLNTVALQRLRALRAGGFSVSIVDARGQDLLAEDGNGMGLARGEDEGSEEA</sequence>
<dbReference type="AlphaFoldDB" id="A0A8S0VRH3"/>
<protein>
    <recommendedName>
        <fullName evidence="3">F-box domain-containing protein</fullName>
    </recommendedName>
</protein>